<feature type="region of interest" description="Disordered" evidence="1">
    <location>
        <begin position="33"/>
        <end position="53"/>
    </location>
</feature>
<reference evidence="2 3" key="1">
    <citation type="submission" date="2024-10" db="EMBL/GenBank/DDBJ databases">
        <title>The Natural Products Discovery Center: Release of the First 8490 Sequenced Strains for Exploring Actinobacteria Biosynthetic Diversity.</title>
        <authorList>
            <person name="Kalkreuter E."/>
            <person name="Kautsar S.A."/>
            <person name="Yang D."/>
            <person name="Bader C.D."/>
            <person name="Teijaro C.N."/>
            <person name="Fluegel L."/>
            <person name="Davis C.M."/>
            <person name="Simpson J.R."/>
            <person name="Lauterbach L."/>
            <person name="Steele A.D."/>
            <person name="Gui C."/>
            <person name="Meng S."/>
            <person name="Li G."/>
            <person name="Viehrig K."/>
            <person name="Ye F."/>
            <person name="Su P."/>
            <person name="Kiefer A.F."/>
            <person name="Nichols A."/>
            <person name="Cepeda A.J."/>
            <person name="Yan W."/>
            <person name="Fan B."/>
            <person name="Jiang Y."/>
            <person name="Adhikari A."/>
            <person name="Zheng C.-J."/>
            <person name="Schuster L."/>
            <person name="Cowan T.M."/>
            <person name="Smanski M.J."/>
            <person name="Chevrette M.G."/>
            <person name="De Carvalho L.P.S."/>
            <person name="Shen B."/>
        </authorList>
    </citation>
    <scope>NUCLEOTIDE SEQUENCE [LARGE SCALE GENOMIC DNA]</scope>
    <source>
        <strain evidence="2 3">NPDC019481</strain>
    </source>
</reference>
<protein>
    <submittedName>
        <fullName evidence="2">Uncharacterized protein</fullName>
    </submittedName>
</protein>
<accession>A0ABW7XDT4</accession>
<dbReference type="Proteomes" id="UP001611580">
    <property type="component" value="Unassembled WGS sequence"/>
</dbReference>
<evidence type="ECO:0000313" key="3">
    <source>
        <dbReference type="Proteomes" id="UP001611580"/>
    </source>
</evidence>
<evidence type="ECO:0000256" key="1">
    <source>
        <dbReference type="SAM" id="MobiDB-lite"/>
    </source>
</evidence>
<gene>
    <name evidence="2" type="ORF">ACH47X_01970</name>
</gene>
<dbReference type="EMBL" id="JBIRYI010000001">
    <property type="protein sequence ID" value="MFI2485641.1"/>
    <property type="molecule type" value="Genomic_DNA"/>
</dbReference>
<comment type="caution">
    <text evidence="2">The sequence shown here is derived from an EMBL/GenBank/DDBJ whole genome shotgun (WGS) entry which is preliminary data.</text>
</comment>
<organism evidence="2 3">
    <name type="scientific">Promicromonospora kroppenstedtii</name>
    <dbReference type="NCBI Taxonomy" id="440482"/>
    <lineage>
        <taxon>Bacteria</taxon>
        <taxon>Bacillati</taxon>
        <taxon>Actinomycetota</taxon>
        <taxon>Actinomycetes</taxon>
        <taxon>Micrococcales</taxon>
        <taxon>Promicromonosporaceae</taxon>
        <taxon>Promicromonospora</taxon>
    </lineage>
</organism>
<evidence type="ECO:0000313" key="2">
    <source>
        <dbReference type="EMBL" id="MFI2485641.1"/>
    </source>
</evidence>
<keyword evidence="3" id="KW-1185">Reference proteome</keyword>
<proteinExistence type="predicted"/>
<dbReference type="RefSeq" id="WP_397400895.1">
    <property type="nucleotide sequence ID" value="NZ_JBIRYI010000001.1"/>
</dbReference>
<name>A0ABW7XDT4_9MICO</name>
<sequence>MAGVAQRVLDAGHRVCLYTDQVNLAVDPVMQPGEAVASAPERTHPSVPATKES</sequence>